<protein>
    <submittedName>
        <fullName evidence="1">Uncharacterized protein</fullName>
    </submittedName>
</protein>
<evidence type="ECO:0000313" key="2">
    <source>
        <dbReference type="Proteomes" id="UP001243420"/>
    </source>
</evidence>
<name>A0ABY8LCA6_9RHOB</name>
<reference evidence="1 2" key="1">
    <citation type="submission" date="2023-04" db="EMBL/GenBank/DDBJ databases">
        <title>Jannaschia ovalis sp. nov., a marine bacterium isolated from sea tidal flat.</title>
        <authorList>
            <person name="Kwon D.Y."/>
            <person name="Kim J.-J."/>
        </authorList>
    </citation>
    <scope>NUCLEOTIDE SEQUENCE [LARGE SCALE GENOMIC DNA]</scope>
    <source>
        <strain evidence="1 2">GRR-S6-38</strain>
    </source>
</reference>
<keyword evidence="2" id="KW-1185">Reference proteome</keyword>
<dbReference type="EMBL" id="CP122537">
    <property type="protein sequence ID" value="WGH78952.1"/>
    <property type="molecule type" value="Genomic_DNA"/>
</dbReference>
<sequence>MSAGVQNTSEDIEDALTGIDVTSAFERLVASNDFTNGERGDWIGGVITEIEGFGEILALSGRSDMASLPIDVGTQHDYATVEFDMIMGDSWDNETGTISIAGQDVVVGTHSWREGEPDVRVIEGDNDTSVTLTRTSVGSGSFRTGGSSADYTYRVKVVAANDGRELTLGASTTLNSPTHDEFFGIDNVEVRGTNTP</sequence>
<evidence type="ECO:0000313" key="1">
    <source>
        <dbReference type="EMBL" id="WGH78952.1"/>
    </source>
</evidence>
<proteinExistence type="predicted"/>
<organism evidence="1 2">
    <name type="scientific">Jannaschia ovalis</name>
    <dbReference type="NCBI Taxonomy" id="3038773"/>
    <lineage>
        <taxon>Bacteria</taxon>
        <taxon>Pseudomonadati</taxon>
        <taxon>Pseudomonadota</taxon>
        <taxon>Alphaproteobacteria</taxon>
        <taxon>Rhodobacterales</taxon>
        <taxon>Roseobacteraceae</taxon>
        <taxon>Jannaschia</taxon>
    </lineage>
</organism>
<dbReference type="Proteomes" id="UP001243420">
    <property type="component" value="Chromosome"/>
</dbReference>
<accession>A0ABY8LCA6</accession>
<dbReference type="RefSeq" id="WP_279965703.1">
    <property type="nucleotide sequence ID" value="NZ_CP122537.1"/>
</dbReference>
<gene>
    <name evidence="1" type="ORF">P8627_01440</name>
</gene>